<dbReference type="AlphaFoldDB" id="A0A7H0LEQ8"/>
<feature type="region of interest" description="Disordered" evidence="1">
    <location>
        <begin position="1"/>
        <end position="25"/>
    </location>
</feature>
<evidence type="ECO:0000256" key="2">
    <source>
        <dbReference type="SAM" id="Phobius"/>
    </source>
</evidence>
<dbReference type="RefSeq" id="WP_187760490.1">
    <property type="nucleotide sequence ID" value="NZ_CP061038.1"/>
</dbReference>
<dbReference type="KEGG" id="spap:H3Z74_15475"/>
<keyword evidence="2" id="KW-0812">Transmembrane</keyword>
<gene>
    <name evidence="3" type="ORF">H3Z74_15475</name>
</gene>
<evidence type="ECO:0000313" key="3">
    <source>
        <dbReference type="EMBL" id="QNQ08161.1"/>
    </source>
</evidence>
<dbReference type="Proteomes" id="UP000516148">
    <property type="component" value="Chromosome"/>
</dbReference>
<feature type="transmembrane region" description="Helical" evidence="2">
    <location>
        <begin position="59"/>
        <end position="76"/>
    </location>
</feature>
<feature type="transmembrane region" description="Helical" evidence="2">
    <location>
        <begin position="189"/>
        <end position="208"/>
    </location>
</feature>
<proteinExistence type="predicted"/>
<evidence type="ECO:0000313" key="4">
    <source>
        <dbReference type="Proteomes" id="UP000516148"/>
    </source>
</evidence>
<feature type="transmembrane region" description="Helical" evidence="2">
    <location>
        <begin position="132"/>
        <end position="151"/>
    </location>
</feature>
<keyword evidence="2" id="KW-0472">Membrane</keyword>
<accession>A0A7H0LEQ8</accession>
<organism evidence="3 4">
    <name type="scientific">Sphingomonas alpina</name>
    <dbReference type="NCBI Taxonomy" id="653931"/>
    <lineage>
        <taxon>Bacteria</taxon>
        <taxon>Pseudomonadati</taxon>
        <taxon>Pseudomonadota</taxon>
        <taxon>Alphaproteobacteria</taxon>
        <taxon>Sphingomonadales</taxon>
        <taxon>Sphingomonadaceae</taxon>
        <taxon>Sphingomonas</taxon>
    </lineage>
</organism>
<feature type="transmembrane region" description="Helical" evidence="2">
    <location>
        <begin position="88"/>
        <end position="112"/>
    </location>
</feature>
<sequence length="404" mass="43223">MSDLTVSASGGAVEPQTAGSPPARSLKQRGVELWGKTRTGLSDGLDVAGASIQSVHRRLMLVIAALFAILMLGAIFRSIGWPQLNYALIGLFGAGALYAFLSPVHVVGVLLVSGGVGMVRGVDGARDALLGYARLLGRAFLAFLLPLFLFAQGRGDMSLGTSLRLILFAPIALLAMWLFGRAAPKVERLVFLVVPLAALVLAAANMIVPQGTLARIGIPAWLRAERPQDDELARVELLLEKRRNEARAEQLRAIRVKIESGTVLTPGDEAVVAAAQADRVTLTGWVGKQYDEVLTGLRQRVAARAAGAKQAASAGAMPTGSIFAPRKGWSTVVASPAGYRLCATSERRFVSQCHLRGRSADLWYAEDSDMCDPARIDMTRFRGTTAKQEVGYRFVRSGEACARK</sequence>
<keyword evidence="2" id="KW-1133">Transmembrane helix</keyword>
<keyword evidence="4" id="KW-1185">Reference proteome</keyword>
<feature type="transmembrane region" description="Helical" evidence="2">
    <location>
        <begin position="163"/>
        <end position="183"/>
    </location>
</feature>
<dbReference type="EMBL" id="CP061038">
    <property type="protein sequence ID" value="QNQ08161.1"/>
    <property type="molecule type" value="Genomic_DNA"/>
</dbReference>
<reference evidence="3 4" key="1">
    <citation type="submission" date="2020-09" db="EMBL/GenBank/DDBJ databases">
        <title>Sphingomonas sp., a new species isolated from pork steak.</title>
        <authorList>
            <person name="Heidler von Heilborn D."/>
        </authorList>
    </citation>
    <scope>NUCLEOTIDE SEQUENCE [LARGE SCALE GENOMIC DNA]</scope>
    <source>
        <strain evidence="4">S8-3T</strain>
    </source>
</reference>
<protein>
    <submittedName>
        <fullName evidence="3">Uncharacterized protein</fullName>
    </submittedName>
</protein>
<name>A0A7H0LEQ8_9SPHN</name>
<evidence type="ECO:0000256" key="1">
    <source>
        <dbReference type="SAM" id="MobiDB-lite"/>
    </source>
</evidence>